<feature type="transmembrane region" description="Helical" evidence="7">
    <location>
        <begin position="372"/>
        <end position="395"/>
    </location>
</feature>
<dbReference type="PROSITE" id="PS50850">
    <property type="entry name" value="MFS"/>
    <property type="match status" value="1"/>
</dbReference>
<feature type="transmembrane region" description="Helical" evidence="7">
    <location>
        <begin position="339"/>
        <end position="360"/>
    </location>
</feature>
<keyword evidence="10" id="KW-1185">Reference proteome</keyword>
<evidence type="ECO:0000256" key="2">
    <source>
        <dbReference type="ARBA" id="ARBA00022448"/>
    </source>
</evidence>
<proteinExistence type="predicted"/>
<comment type="subcellular location">
    <subcellularLocation>
        <location evidence="1">Cell membrane</location>
        <topology evidence="1">Multi-pass membrane protein</topology>
    </subcellularLocation>
</comment>
<evidence type="ECO:0000256" key="3">
    <source>
        <dbReference type="ARBA" id="ARBA00022475"/>
    </source>
</evidence>
<dbReference type="RefSeq" id="WP_220150477.1">
    <property type="nucleotide sequence ID" value="NZ_QQZY01000002.1"/>
</dbReference>
<evidence type="ECO:0000259" key="8">
    <source>
        <dbReference type="PROSITE" id="PS50850"/>
    </source>
</evidence>
<comment type="caution">
    <text evidence="9">The sequence shown here is derived from an EMBL/GenBank/DDBJ whole genome shotgun (WGS) entry which is preliminary data.</text>
</comment>
<dbReference type="PRINTS" id="PR01036">
    <property type="entry name" value="TCRTETB"/>
</dbReference>
<dbReference type="PANTHER" id="PTHR42718:SF46">
    <property type="entry name" value="BLR6921 PROTEIN"/>
    <property type="match status" value="1"/>
</dbReference>
<feature type="transmembrane region" description="Helical" evidence="7">
    <location>
        <begin position="21"/>
        <end position="45"/>
    </location>
</feature>
<feature type="transmembrane region" description="Helical" evidence="7">
    <location>
        <begin position="242"/>
        <end position="259"/>
    </location>
</feature>
<feature type="transmembrane region" description="Helical" evidence="7">
    <location>
        <begin position="280"/>
        <end position="302"/>
    </location>
</feature>
<feature type="transmembrane region" description="Helical" evidence="7">
    <location>
        <begin position="314"/>
        <end position="332"/>
    </location>
</feature>
<organism evidence="9 10">
    <name type="scientific">Gaiella occulta</name>
    <dbReference type="NCBI Taxonomy" id="1002870"/>
    <lineage>
        <taxon>Bacteria</taxon>
        <taxon>Bacillati</taxon>
        <taxon>Actinomycetota</taxon>
        <taxon>Thermoleophilia</taxon>
        <taxon>Gaiellales</taxon>
        <taxon>Gaiellaceae</taxon>
        <taxon>Gaiella</taxon>
    </lineage>
</organism>
<evidence type="ECO:0000256" key="6">
    <source>
        <dbReference type="ARBA" id="ARBA00023136"/>
    </source>
</evidence>
<dbReference type="GO" id="GO:0005886">
    <property type="term" value="C:plasma membrane"/>
    <property type="evidence" value="ECO:0007669"/>
    <property type="project" value="UniProtKB-SubCell"/>
</dbReference>
<keyword evidence="2" id="KW-0813">Transport</keyword>
<dbReference type="GO" id="GO:0022857">
    <property type="term" value="F:transmembrane transporter activity"/>
    <property type="evidence" value="ECO:0007669"/>
    <property type="project" value="InterPro"/>
</dbReference>
<reference evidence="9 10" key="1">
    <citation type="submission" date="2018-07" db="EMBL/GenBank/DDBJ databases">
        <title>High-quality-draft genome sequence of Gaiella occulta.</title>
        <authorList>
            <person name="Severino R."/>
            <person name="Froufe H.J.C."/>
            <person name="Rainey F.A."/>
            <person name="Barroso C."/>
            <person name="Albuquerque L."/>
            <person name="Lobo-Da-Cunha A."/>
            <person name="Da Costa M.S."/>
            <person name="Egas C."/>
        </authorList>
    </citation>
    <scope>NUCLEOTIDE SEQUENCE [LARGE SCALE GENOMIC DNA]</scope>
    <source>
        <strain evidence="9 10">F2-233</strain>
    </source>
</reference>
<feature type="transmembrane region" description="Helical" evidence="7">
    <location>
        <begin position="151"/>
        <end position="170"/>
    </location>
</feature>
<dbReference type="InterPro" id="IPR036259">
    <property type="entry name" value="MFS_trans_sf"/>
</dbReference>
<evidence type="ECO:0000256" key="5">
    <source>
        <dbReference type="ARBA" id="ARBA00022989"/>
    </source>
</evidence>
<reference evidence="10" key="2">
    <citation type="journal article" date="2019" name="MicrobiologyOpen">
        <title>High-quality draft genome sequence of Gaiella occulta isolated from a 150 meter deep mineral water borehole and comparison with the genome sequences of other deep-branching lineages of the phylum Actinobacteria.</title>
        <authorList>
            <person name="Severino R."/>
            <person name="Froufe H.J.C."/>
            <person name="Barroso C."/>
            <person name="Albuquerque L."/>
            <person name="Lobo-da-Cunha A."/>
            <person name="da Costa M.S."/>
            <person name="Egas C."/>
        </authorList>
    </citation>
    <scope>NUCLEOTIDE SEQUENCE [LARGE SCALE GENOMIC DNA]</scope>
    <source>
        <strain evidence="10">F2-233</strain>
    </source>
</reference>
<dbReference type="InterPro" id="IPR011701">
    <property type="entry name" value="MFS"/>
</dbReference>
<evidence type="ECO:0000313" key="9">
    <source>
        <dbReference type="EMBL" id="RDI75436.1"/>
    </source>
</evidence>
<feature type="domain" description="Major facilitator superfamily (MFS) profile" evidence="8">
    <location>
        <begin position="23"/>
        <end position="483"/>
    </location>
</feature>
<sequence>MQNGSVAAAGPELEDHGVNRWLILVLVCVAQFMVVLDATIVNVALPSIQSGLGFSATGLQWVVNSYTLFFGGFLLLGGRASDLFGRQRLFVAGVALFTAASLVNGIATSSGILVGGRALQGLGAALVSPAALSIVTTTFAEGKERTQALGIWSAIAAGGGAVGLLLGGILTDTLSWRWVFFINLPIGLAAIVLALRFIRNTKAETKPETVDVAGAVAVTAGLLVLVFGIVKAQEYGWTSAKTIGLAALAAALLGSFVAIESRSKAPLIRLGIFRTRSLSASNASMMLVAAGLFAMFYFASLYVQRVLGYSPLEAGVAFLPVTAGIVVGAGLSQQLIPRLGVRAVPLGGIATAAAGLFLLSRVPVDGSYLANLFPGLMLMSVGMGLTFVPVTLLATTNVAAADAGLASGLFNTSQQVGGALGLAILSTIAAGTTSGALAGLGGPPSRAQQSAALVDGFQNAFLAAGLLILAAGVLLAASIRKADVAAIGAEQPAAAIV</sequence>
<dbReference type="InterPro" id="IPR004638">
    <property type="entry name" value="EmrB-like"/>
</dbReference>
<feature type="transmembrane region" description="Helical" evidence="7">
    <location>
        <begin position="57"/>
        <end position="77"/>
    </location>
</feature>
<dbReference type="PANTHER" id="PTHR42718">
    <property type="entry name" value="MAJOR FACILITATOR SUPERFAMILY MULTIDRUG TRANSPORTER MFSC"/>
    <property type="match status" value="1"/>
</dbReference>
<keyword evidence="4 7" id="KW-0812">Transmembrane</keyword>
<keyword evidence="6 7" id="KW-0472">Membrane</keyword>
<dbReference type="InterPro" id="IPR020846">
    <property type="entry name" value="MFS_dom"/>
</dbReference>
<evidence type="ECO:0000256" key="7">
    <source>
        <dbReference type="SAM" id="Phobius"/>
    </source>
</evidence>
<dbReference type="Gene3D" id="1.20.1250.20">
    <property type="entry name" value="MFS general substrate transporter like domains"/>
    <property type="match status" value="1"/>
</dbReference>
<feature type="transmembrane region" description="Helical" evidence="7">
    <location>
        <begin position="416"/>
        <end position="440"/>
    </location>
</feature>
<gene>
    <name evidence="9" type="ORF">Gocc_1234</name>
</gene>
<evidence type="ECO:0000313" key="10">
    <source>
        <dbReference type="Proteomes" id="UP000254134"/>
    </source>
</evidence>
<dbReference type="EMBL" id="QQZY01000002">
    <property type="protein sequence ID" value="RDI75436.1"/>
    <property type="molecule type" value="Genomic_DNA"/>
</dbReference>
<feature type="transmembrane region" description="Helical" evidence="7">
    <location>
        <begin position="210"/>
        <end position="230"/>
    </location>
</feature>
<feature type="transmembrane region" description="Helical" evidence="7">
    <location>
        <begin position="460"/>
        <end position="479"/>
    </location>
</feature>
<protein>
    <submittedName>
        <fullName evidence="9">Drug resistance MFS transporter, drug:H+ antiporter-2 (14 Spanner) (DHA2) family</fullName>
    </submittedName>
</protein>
<keyword evidence="5 7" id="KW-1133">Transmembrane helix</keyword>
<dbReference type="Gene3D" id="1.20.1720.10">
    <property type="entry name" value="Multidrug resistance protein D"/>
    <property type="match status" value="1"/>
</dbReference>
<dbReference type="NCBIfam" id="TIGR00711">
    <property type="entry name" value="efflux_EmrB"/>
    <property type="match status" value="1"/>
</dbReference>
<accession>A0A7M2YZA6</accession>
<dbReference type="AlphaFoldDB" id="A0A7M2YZA6"/>
<dbReference type="Proteomes" id="UP000254134">
    <property type="component" value="Unassembled WGS sequence"/>
</dbReference>
<feature type="transmembrane region" description="Helical" evidence="7">
    <location>
        <begin position="176"/>
        <end position="198"/>
    </location>
</feature>
<keyword evidence="3" id="KW-1003">Cell membrane</keyword>
<evidence type="ECO:0000256" key="4">
    <source>
        <dbReference type="ARBA" id="ARBA00022692"/>
    </source>
</evidence>
<evidence type="ECO:0000256" key="1">
    <source>
        <dbReference type="ARBA" id="ARBA00004651"/>
    </source>
</evidence>
<dbReference type="Pfam" id="PF07690">
    <property type="entry name" value="MFS_1"/>
    <property type="match status" value="1"/>
</dbReference>
<feature type="transmembrane region" description="Helical" evidence="7">
    <location>
        <begin position="118"/>
        <end position="139"/>
    </location>
</feature>
<feature type="transmembrane region" description="Helical" evidence="7">
    <location>
        <begin position="89"/>
        <end position="112"/>
    </location>
</feature>
<dbReference type="CDD" id="cd17321">
    <property type="entry name" value="MFS_MMR_MDR_like"/>
    <property type="match status" value="1"/>
</dbReference>
<name>A0A7M2YZA6_9ACTN</name>
<dbReference type="SUPFAM" id="SSF103473">
    <property type="entry name" value="MFS general substrate transporter"/>
    <property type="match status" value="1"/>
</dbReference>